<dbReference type="NCBIfam" id="TIGR02934">
    <property type="entry name" value="nifT_nitrog"/>
    <property type="match status" value="1"/>
</dbReference>
<dbReference type="Gene3D" id="2.40.50.240">
    <property type="entry name" value="NifT/FixU-like"/>
    <property type="match status" value="1"/>
</dbReference>
<gene>
    <name evidence="1" type="primary">nifT</name>
    <name evidence="1" type="ORF">NAF29_12240</name>
</gene>
<dbReference type="GO" id="GO:0009399">
    <property type="term" value="P:nitrogen fixation"/>
    <property type="evidence" value="ECO:0007669"/>
    <property type="project" value="InterPro"/>
</dbReference>
<dbReference type="SUPFAM" id="SSF159203">
    <property type="entry name" value="NifT/FixU-like"/>
    <property type="match status" value="1"/>
</dbReference>
<dbReference type="AlphaFoldDB" id="A0AA41W8K2"/>
<name>A0AA41W8K2_9GAMM</name>
<dbReference type="RefSeq" id="WP_251261868.1">
    <property type="nucleotide sequence ID" value="NZ_JAMQGP010000006.1"/>
</dbReference>
<organism evidence="1 2">
    <name type="scientific">Echinimonas agarilytica</name>
    <dbReference type="NCBI Taxonomy" id="1215918"/>
    <lineage>
        <taxon>Bacteria</taxon>
        <taxon>Pseudomonadati</taxon>
        <taxon>Pseudomonadota</taxon>
        <taxon>Gammaproteobacteria</taxon>
        <taxon>Alteromonadales</taxon>
        <taxon>Echinimonadaceae</taxon>
        <taxon>Echinimonas</taxon>
    </lineage>
</organism>
<dbReference type="Pfam" id="PF06988">
    <property type="entry name" value="NifT"/>
    <property type="match status" value="1"/>
</dbReference>
<evidence type="ECO:0000313" key="1">
    <source>
        <dbReference type="EMBL" id="MCM2680432.1"/>
    </source>
</evidence>
<accession>A0AA41W8K2</accession>
<dbReference type="InterPro" id="IPR024044">
    <property type="entry name" value="NifT/FixU_barrel-like_dom_sf"/>
</dbReference>
<dbReference type="Proteomes" id="UP001165393">
    <property type="component" value="Unassembled WGS sequence"/>
</dbReference>
<reference evidence="1 2" key="1">
    <citation type="journal article" date="2013" name="Antonie Van Leeuwenhoek">
        <title>Echinimonas agarilytica gen. nov., sp. nov., a new gammaproteobacterium isolated from the sea urchin Strongylocentrotus intermedius.</title>
        <authorList>
            <person name="Nedashkovskaya O.I."/>
            <person name="Stenkova A.M."/>
            <person name="Zhukova N.V."/>
            <person name="Van Trappen S."/>
            <person name="Lee J.S."/>
            <person name="Kim S.B."/>
        </authorList>
    </citation>
    <scope>NUCLEOTIDE SEQUENCE [LARGE SCALE GENOMIC DNA]</scope>
    <source>
        <strain evidence="1 2">KMM 6351</strain>
    </source>
</reference>
<dbReference type="EMBL" id="JAMQGP010000006">
    <property type="protein sequence ID" value="MCM2680432.1"/>
    <property type="molecule type" value="Genomic_DNA"/>
</dbReference>
<dbReference type="InterPro" id="IPR009727">
    <property type="entry name" value="NifT"/>
</dbReference>
<comment type="caution">
    <text evidence="1">The sequence shown here is derived from an EMBL/GenBank/DDBJ whole genome shotgun (WGS) entry which is preliminary data.</text>
</comment>
<protein>
    <submittedName>
        <fullName evidence="1">Nitrogen fixation protein NifT</fullName>
    </submittedName>
</protein>
<proteinExistence type="predicted"/>
<keyword evidence="2" id="KW-1185">Reference proteome</keyword>
<evidence type="ECO:0000313" key="2">
    <source>
        <dbReference type="Proteomes" id="UP001165393"/>
    </source>
</evidence>
<sequence length="70" mass="7842">MPNVMIRDEGNGKLSCYIAKKDQEEAVTSLEFNQPDKWGGKIDLADGSSWKIEPLDKAPKLPITLRARRA</sequence>